<name>A0AAV9G3D5_9PEZI</name>
<proteinExistence type="predicted"/>
<organism evidence="1 2">
    <name type="scientific">Podospora aff. communis PSN243</name>
    <dbReference type="NCBI Taxonomy" id="3040156"/>
    <lineage>
        <taxon>Eukaryota</taxon>
        <taxon>Fungi</taxon>
        <taxon>Dikarya</taxon>
        <taxon>Ascomycota</taxon>
        <taxon>Pezizomycotina</taxon>
        <taxon>Sordariomycetes</taxon>
        <taxon>Sordariomycetidae</taxon>
        <taxon>Sordariales</taxon>
        <taxon>Podosporaceae</taxon>
        <taxon>Podospora</taxon>
    </lineage>
</organism>
<accession>A0AAV9G3D5</accession>
<keyword evidence="2" id="KW-1185">Reference proteome</keyword>
<dbReference type="AlphaFoldDB" id="A0AAV9G3D5"/>
<protein>
    <recommendedName>
        <fullName evidence="3">SET domain-containing protein</fullName>
    </recommendedName>
</protein>
<dbReference type="Proteomes" id="UP001321760">
    <property type="component" value="Unassembled WGS sequence"/>
</dbReference>
<dbReference type="Gene3D" id="2.170.270.10">
    <property type="entry name" value="SET domain"/>
    <property type="match status" value="1"/>
</dbReference>
<reference evidence="1" key="2">
    <citation type="submission" date="2023-05" db="EMBL/GenBank/DDBJ databases">
        <authorList>
            <consortium name="Lawrence Berkeley National Laboratory"/>
            <person name="Steindorff A."/>
            <person name="Hensen N."/>
            <person name="Bonometti L."/>
            <person name="Westerberg I."/>
            <person name="Brannstrom I.O."/>
            <person name="Guillou S."/>
            <person name="Cros-Aarteil S."/>
            <person name="Calhoun S."/>
            <person name="Haridas S."/>
            <person name="Kuo A."/>
            <person name="Mondo S."/>
            <person name="Pangilinan J."/>
            <person name="Riley R."/>
            <person name="Labutti K."/>
            <person name="Andreopoulos B."/>
            <person name="Lipzen A."/>
            <person name="Chen C."/>
            <person name="Yanf M."/>
            <person name="Daum C."/>
            <person name="Ng V."/>
            <person name="Clum A."/>
            <person name="Ohm R."/>
            <person name="Martin F."/>
            <person name="Silar P."/>
            <person name="Natvig D."/>
            <person name="Lalanne C."/>
            <person name="Gautier V."/>
            <person name="Ament-Velasquez S.L."/>
            <person name="Kruys A."/>
            <person name="Hutchinson M.I."/>
            <person name="Powell A.J."/>
            <person name="Barry K."/>
            <person name="Miller A.N."/>
            <person name="Grigoriev I.V."/>
            <person name="Debuchy R."/>
            <person name="Gladieux P."/>
            <person name="Thoren M.H."/>
            <person name="Johannesson H."/>
        </authorList>
    </citation>
    <scope>NUCLEOTIDE SEQUENCE</scope>
    <source>
        <strain evidence="1">PSN243</strain>
    </source>
</reference>
<evidence type="ECO:0000313" key="1">
    <source>
        <dbReference type="EMBL" id="KAK4443073.1"/>
    </source>
</evidence>
<reference evidence="1" key="1">
    <citation type="journal article" date="2023" name="Mol. Phylogenet. Evol.">
        <title>Genome-scale phylogeny and comparative genomics of the fungal order Sordariales.</title>
        <authorList>
            <person name="Hensen N."/>
            <person name="Bonometti L."/>
            <person name="Westerberg I."/>
            <person name="Brannstrom I.O."/>
            <person name="Guillou S."/>
            <person name="Cros-Aarteil S."/>
            <person name="Calhoun S."/>
            <person name="Haridas S."/>
            <person name="Kuo A."/>
            <person name="Mondo S."/>
            <person name="Pangilinan J."/>
            <person name="Riley R."/>
            <person name="LaButti K."/>
            <person name="Andreopoulos B."/>
            <person name="Lipzen A."/>
            <person name="Chen C."/>
            <person name="Yan M."/>
            <person name="Daum C."/>
            <person name="Ng V."/>
            <person name="Clum A."/>
            <person name="Steindorff A."/>
            <person name="Ohm R.A."/>
            <person name="Martin F."/>
            <person name="Silar P."/>
            <person name="Natvig D.O."/>
            <person name="Lalanne C."/>
            <person name="Gautier V."/>
            <person name="Ament-Velasquez S.L."/>
            <person name="Kruys A."/>
            <person name="Hutchinson M.I."/>
            <person name="Powell A.J."/>
            <person name="Barry K."/>
            <person name="Miller A.N."/>
            <person name="Grigoriev I.V."/>
            <person name="Debuchy R."/>
            <person name="Gladieux P."/>
            <person name="Hiltunen Thoren M."/>
            <person name="Johannesson H."/>
        </authorList>
    </citation>
    <scope>NUCLEOTIDE SEQUENCE</scope>
    <source>
        <strain evidence="1">PSN243</strain>
    </source>
</reference>
<dbReference type="SUPFAM" id="SSF82199">
    <property type="entry name" value="SET domain"/>
    <property type="match status" value="1"/>
</dbReference>
<sequence length="64" mass="7447">MIGQMLFVVFWANRIIKENEELTIFYGTDYFNRVVNGHKLMCMCDAVSGPHTPSDERLPKKKPE</sequence>
<gene>
    <name evidence="1" type="ORF">QBC34DRAFT_386663</name>
</gene>
<dbReference type="InterPro" id="IPR046341">
    <property type="entry name" value="SET_dom_sf"/>
</dbReference>
<evidence type="ECO:0000313" key="2">
    <source>
        <dbReference type="Proteomes" id="UP001321760"/>
    </source>
</evidence>
<comment type="caution">
    <text evidence="1">The sequence shown here is derived from an EMBL/GenBank/DDBJ whole genome shotgun (WGS) entry which is preliminary data.</text>
</comment>
<evidence type="ECO:0008006" key="3">
    <source>
        <dbReference type="Google" id="ProtNLM"/>
    </source>
</evidence>
<dbReference type="EMBL" id="MU866000">
    <property type="protein sequence ID" value="KAK4443073.1"/>
    <property type="molecule type" value="Genomic_DNA"/>
</dbReference>